<feature type="non-terminal residue" evidence="5">
    <location>
        <position position="168"/>
    </location>
</feature>
<dbReference type="Gene3D" id="3.30.70.2450">
    <property type="match status" value="1"/>
</dbReference>
<dbReference type="EMBL" id="LJPM01000477">
    <property type="protein sequence ID" value="KPW13465.1"/>
    <property type="molecule type" value="Genomic_DNA"/>
</dbReference>
<evidence type="ECO:0000256" key="2">
    <source>
        <dbReference type="ARBA" id="ARBA00022630"/>
    </source>
</evidence>
<feature type="domain" description="FAD-binding" evidence="4">
    <location>
        <begin position="9"/>
        <end position="167"/>
    </location>
</feature>
<dbReference type="Pfam" id="PF01494">
    <property type="entry name" value="FAD_binding_3"/>
    <property type="match status" value="1"/>
</dbReference>
<keyword evidence="2" id="KW-0285">Flavoprotein</keyword>
<dbReference type="InterPro" id="IPR050641">
    <property type="entry name" value="RIFMO-like"/>
</dbReference>
<sequence>MKYQKQTADIPYPNVWLVPQWRTEQVLRDRLAELGTQVEWDTGALQIKQDAEGVSVRVACQGEPRIVHARYLVGADGGKSFVRKQLGVNFTGSTSQEGRMIVGDLHVEGLSRDAWHIWPTRKGGMIGLCPLPHSSLFQLMMRLDADEPAPELSEHAIQTRWLAATGSR</sequence>
<dbReference type="InterPro" id="IPR036188">
    <property type="entry name" value="FAD/NAD-bd_sf"/>
</dbReference>
<evidence type="ECO:0000256" key="3">
    <source>
        <dbReference type="ARBA" id="ARBA00022827"/>
    </source>
</evidence>
<dbReference type="AlphaFoldDB" id="A0A0P9GSU4"/>
<keyword evidence="5" id="KW-0503">Monooxygenase</keyword>
<reference evidence="5 6" key="1">
    <citation type="submission" date="2015-09" db="EMBL/GenBank/DDBJ databases">
        <title>Genome announcement of multiple Pseudomonas syringae strains.</title>
        <authorList>
            <person name="Thakur S."/>
            <person name="Wang P.W."/>
            <person name="Gong Y."/>
            <person name="Weir B.S."/>
            <person name="Guttman D.S."/>
        </authorList>
    </citation>
    <scope>NUCLEOTIDE SEQUENCE [LARGE SCALE GENOMIC DNA]</scope>
    <source>
        <strain evidence="5 6">ICMP2802</strain>
    </source>
</reference>
<evidence type="ECO:0000313" key="6">
    <source>
        <dbReference type="Proteomes" id="UP000050297"/>
    </source>
</evidence>
<evidence type="ECO:0000256" key="1">
    <source>
        <dbReference type="ARBA" id="ARBA00001974"/>
    </source>
</evidence>
<keyword evidence="3" id="KW-0274">FAD</keyword>
<organism evidence="5 6">
    <name type="scientific">Pseudomonas syringae pv. aceris</name>
    <dbReference type="NCBI Taxonomy" id="199198"/>
    <lineage>
        <taxon>Bacteria</taxon>
        <taxon>Pseudomonadati</taxon>
        <taxon>Pseudomonadota</taxon>
        <taxon>Gammaproteobacteria</taxon>
        <taxon>Pseudomonadales</taxon>
        <taxon>Pseudomonadaceae</taxon>
        <taxon>Pseudomonas</taxon>
        <taxon>Pseudomonas syringae</taxon>
    </lineage>
</organism>
<dbReference type="Proteomes" id="UP000050297">
    <property type="component" value="Unassembled WGS sequence"/>
</dbReference>
<gene>
    <name evidence="5" type="ORF">ALO91_05606</name>
</gene>
<dbReference type="PANTHER" id="PTHR43004:SF19">
    <property type="entry name" value="BINDING MONOOXYGENASE, PUTATIVE (JCVI)-RELATED"/>
    <property type="match status" value="1"/>
</dbReference>
<dbReference type="Gene3D" id="3.50.50.60">
    <property type="entry name" value="FAD/NAD(P)-binding domain"/>
    <property type="match status" value="1"/>
</dbReference>
<dbReference type="GO" id="GO:0071949">
    <property type="term" value="F:FAD binding"/>
    <property type="evidence" value="ECO:0007669"/>
    <property type="project" value="InterPro"/>
</dbReference>
<name>A0A0P9GSU4_PSESX</name>
<dbReference type="GO" id="GO:0016709">
    <property type="term" value="F:oxidoreductase activity, acting on paired donors, with incorporation or reduction of molecular oxygen, NAD(P)H as one donor, and incorporation of one atom of oxygen"/>
    <property type="evidence" value="ECO:0007669"/>
    <property type="project" value="UniProtKB-ARBA"/>
</dbReference>
<accession>A0A0P9GSU4</accession>
<dbReference type="PANTHER" id="PTHR43004">
    <property type="entry name" value="TRK SYSTEM POTASSIUM UPTAKE PROTEIN"/>
    <property type="match status" value="1"/>
</dbReference>
<comment type="cofactor">
    <cofactor evidence="1">
        <name>FAD</name>
        <dbReference type="ChEBI" id="CHEBI:57692"/>
    </cofactor>
</comment>
<evidence type="ECO:0000313" key="5">
    <source>
        <dbReference type="EMBL" id="KPW13465.1"/>
    </source>
</evidence>
<evidence type="ECO:0000259" key="4">
    <source>
        <dbReference type="Pfam" id="PF01494"/>
    </source>
</evidence>
<comment type="caution">
    <text evidence="5">The sequence shown here is derived from an EMBL/GenBank/DDBJ whole genome shotgun (WGS) entry which is preliminary data.</text>
</comment>
<dbReference type="SUPFAM" id="SSF51905">
    <property type="entry name" value="FAD/NAD(P)-binding domain"/>
    <property type="match status" value="1"/>
</dbReference>
<keyword evidence="5" id="KW-0560">Oxidoreductase</keyword>
<protein>
    <submittedName>
        <fullName evidence="5">Flavoprotein monooxygenase:Monooxygenase, FAD-binding protein</fullName>
    </submittedName>
</protein>
<dbReference type="InterPro" id="IPR002938">
    <property type="entry name" value="FAD-bd"/>
</dbReference>
<proteinExistence type="predicted"/>